<evidence type="ECO:0000313" key="10">
    <source>
        <dbReference type="Proteomes" id="UP000621560"/>
    </source>
</evidence>
<dbReference type="Gene3D" id="1.10.3720.10">
    <property type="entry name" value="MetI-like"/>
    <property type="match status" value="1"/>
</dbReference>
<organism evidence="9 10">
    <name type="scientific">Paenibacillus sabuli</name>
    <dbReference type="NCBI Taxonomy" id="2772509"/>
    <lineage>
        <taxon>Bacteria</taxon>
        <taxon>Bacillati</taxon>
        <taxon>Bacillota</taxon>
        <taxon>Bacilli</taxon>
        <taxon>Bacillales</taxon>
        <taxon>Paenibacillaceae</taxon>
        <taxon>Paenibacillus</taxon>
    </lineage>
</organism>
<feature type="domain" description="ABC transmembrane type-1" evidence="8">
    <location>
        <begin position="74"/>
        <end position="273"/>
    </location>
</feature>
<dbReference type="CDD" id="cd06261">
    <property type="entry name" value="TM_PBP2"/>
    <property type="match status" value="1"/>
</dbReference>
<keyword evidence="3" id="KW-1003">Cell membrane</keyword>
<dbReference type="PANTHER" id="PTHR43744">
    <property type="entry name" value="ABC TRANSPORTER PERMEASE PROTEIN MG189-RELATED-RELATED"/>
    <property type="match status" value="1"/>
</dbReference>
<feature type="transmembrane region" description="Helical" evidence="7">
    <location>
        <begin position="69"/>
        <end position="96"/>
    </location>
</feature>
<dbReference type="Pfam" id="PF00528">
    <property type="entry name" value="BPD_transp_1"/>
    <property type="match status" value="1"/>
</dbReference>
<dbReference type="PROSITE" id="PS50928">
    <property type="entry name" value="ABC_TM1"/>
    <property type="match status" value="1"/>
</dbReference>
<dbReference type="GO" id="GO:0055085">
    <property type="term" value="P:transmembrane transport"/>
    <property type="evidence" value="ECO:0007669"/>
    <property type="project" value="InterPro"/>
</dbReference>
<evidence type="ECO:0000256" key="1">
    <source>
        <dbReference type="ARBA" id="ARBA00004651"/>
    </source>
</evidence>
<evidence type="ECO:0000256" key="3">
    <source>
        <dbReference type="ARBA" id="ARBA00022475"/>
    </source>
</evidence>
<evidence type="ECO:0000313" key="9">
    <source>
        <dbReference type="EMBL" id="MBD2844032.1"/>
    </source>
</evidence>
<dbReference type="Proteomes" id="UP000621560">
    <property type="component" value="Unassembled WGS sequence"/>
</dbReference>
<feature type="transmembrane region" description="Helical" evidence="7">
    <location>
        <begin position="141"/>
        <end position="161"/>
    </location>
</feature>
<keyword evidence="5 7" id="KW-1133">Transmembrane helix</keyword>
<accession>A0A927BNX7</accession>
<dbReference type="EMBL" id="JACXIZ010000007">
    <property type="protein sequence ID" value="MBD2844032.1"/>
    <property type="molecule type" value="Genomic_DNA"/>
</dbReference>
<feature type="transmembrane region" description="Helical" evidence="7">
    <location>
        <begin position="12"/>
        <end position="34"/>
    </location>
</feature>
<gene>
    <name evidence="9" type="ORF">IDH44_02415</name>
</gene>
<dbReference type="InterPro" id="IPR035906">
    <property type="entry name" value="MetI-like_sf"/>
</dbReference>
<name>A0A927BNX7_9BACL</name>
<dbReference type="SUPFAM" id="SSF161098">
    <property type="entry name" value="MetI-like"/>
    <property type="match status" value="1"/>
</dbReference>
<dbReference type="InterPro" id="IPR000515">
    <property type="entry name" value="MetI-like"/>
</dbReference>
<feature type="transmembrane region" description="Helical" evidence="7">
    <location>
        <begin position="108"/>
        <end position="129"/>
    </location>
</feature>
<dbReference type="AlphaFoldDB" id="A0A927BNX7"/>
<keyword evidence="4 7" id="KW-0812">Transmembrane</keyword>
<comment type="subcellular location">
    <subcellularLocation>
        <location evidence="1 7">Cell membrane</location>
        <topology evidence="1 7">Multi-pass membrane protein</topology>
    </subcellularLocation>
</comment>
<evidence type="ECO:0000259" key="8">
    <source>
        <dbReference type="PROSITE" id="PS50928"/>
    </source>
</evidence>
<proteinExistence type="inferred from homology"/>
<evidence type="ECO:0000256" key="7">
    <source>
        <dbReference type="RuleBase" id="RU363032"/>
    </source>
</evidence>
<dbReference type="GO" id="GO:0005886">
    <property type="term" value="C:plasma membrane"/>
    <property type="evidence" value="ECO:0007669"/>
    <property type="project" value="UniProtKB-SubCell"/>
</dbReference>
<keyword evidence="6 7" id="KW-0472">Membrane</keyword>
<feature type="transmembrane region" description="Helical" evidence="7">
    <location>
        <begin position="254"/>
        <end position="273"/>
    </location>
</feature>
<keyword evidence="2 7" id="KW-0813">Transport</keyword>
<feature type="transmembrane region" description="Helical" evidence="7">
    <location>
        <begin position="182"/>
        <end position="204"/>
    </location>
</feature>
<keyword evidence="10" id="KW-1185">Reference proteome</keyword>
<reference evidence="9" key="1">
    <citation type="submission" date="2020-09" db="EMBL/GenBank/DDBJ databases">
        <title>A novel bacterium of genus Paenibacillus, isolated from South China Sea.</title>
        <authorList>
            <person name="Huang H."/>
            <person name="Mo K."/>
            <person name="Hu Y."/>
        </authorList>
    </citation>
    <scope>NUCLEOTIDE SEQUENCE</scope>
    <source>
        <strain evidence="9">IB182496</strain>
    </source>
</reference>
<sequence length="288" mass="32414">MQLQTTGNRIFQYSNAVLFVIISIVMLYPFWYVVMFSLSDPSNVSVNNLYLLPNGFTLASYQNVLKSPLIFSGFANTLIITIVGTFINLGLTALTAYPISRNRLVGRVYLFAFIMFTMIFQGGIIPTYLIVRSLGLLDTLWALMLPLAINVYNLLIMMKFFKNIPDSLIEAAYIDGCSDWGVFFRIVCRISGPVFAVIGLFYAVQHWNDFFQGMLYLNNQQLWPLQVGLRNLLIGGQMAEQMGAMETNVSSESFKMASVVVTVLPILLLYPFLQKFFVKGIMLGSVKG</sequence>
<evidence type="ECO:0000256" key="5">
    <source>
        <dbReference type="ARBA" id="ARBA00022989"/>
    </source>
</evidence>
<evidence type="ECO:0000256" key="2">
    <source>
        <dbReference type="ARBA" id="ARBA00022448"/>
    </source>
</evidence>
<comment type="caution">
    <text evidence="9">The sequence shown here is derived from an EMBL/GenBank/DDBJ whole genome shotgun (WGS) entry which is preliminary data.</text>
</comment>
<comment type="similarity">
    <text evidence="7">Belongs to the binding-protein-dependent transport system permease family.</text>
</comment>
<dbReference type="PANTHER" id="PTHR43744:SF9">
    <property type="entry name" value="POLYGALACTURONAN_RHAMNOGALACTURONAN TRANSPORT SYSTEM PERMEASE PROTEIN YTCP"/>
    <property type="match status" value="1"/>
</dbReference>
<evidence type="ECO:0000256" key="6">
    <source>
        <dbReference type="ARBA" id="ARBA00023136"/>
    </source>
</evidence>
<protein>
    <submittedName>
        <fullName evidence="9">Carbohydrate ABC transporter permease</fullName>
    </submittedName>
</protein>
<dbReference type="RefSeq" id="WP_190914322.1">
    <property type="nucleotide sequence ID" value="NZ_JACXIZ010000007.1"/>
</dbReference>
<evidence type="ECO:0000256" key="4">
    <source>
        <dbReference type="ARBA" id="ARBA00022692"/>
    </source>
</evidence>